<dbReference type="EMBL" id="BMJC01000001">
    <property type="protein sequence ID" value="GGA81086.1"/>
    <property type="molecule type" value="Genomic_DNA"/>
</dbReference>
<dbReference type="GO" id="GO:0016787">
    <property type="term" value="F:hydrolase activity"/>
    <property type="evidence" value="ECO:0007669"/>
    <property type="project" value="InterPro"/>
</dbReference>
<dbReference type="SUPFAM" id="SSF51556">
    <property type="entry name" value="Metallo-dependent hydrolases"/>
    <property type="match status" value="1"/>
</dbReference>
<sequence length="293" mass="33751">MIDIHSHLAYYKIYSASYLRGMIQNPETTTPRLQGFLNAFLGDKDGHRHLMQMDTAGIDRSVLLIIDSSIGMEPPELDIEDIYRLHSAVQKKHPDRFIVFAGVDPRRKNCYELFVKGIEFYGFRGLKLYPPMGFAMDHPSLENIYEYCQRHRLPVLIHTGDSLDILDKNFSKVKNAIRVAERYPGIPFILAHAGYQLKEPGMSELLGYPNVYFDIAGIQVLLGQKDPVAFDHLDKETLIQFSRKMVFGTDWPLFNLMTPISEHIIHIECLLKKNGLSEEQVKNVFHSDHLIYK</sequence>
<evidence type="ECO:0000313" key="4">
    <source>
        <dbReference type="Proteomes" id="UP000607559"/>
    </source>
</evidence>
<gene>
    <name evidence="3" type="ORF">GCM10011511_00070</name>
</gene>
<dbReference type="PANTHER" id="PTHR21240">
    <property type="entry name" value="2-AMINO-3-CARBOXYLMUCONATE-6-SEMIALDEHYDE DECARBOXYLASE"/>
    <property type="match status" value="1"/>
</dbReference>
<dbReference type="AlphaFoldDB" id="A0A8J2XPM1"/>
<dbReference type="Gene3D" id="3.20.20.140">
    <property type="entry name" value="Metal-dependent hydrolases"/>
    <property type="match status" value="1"/>
</dbReference>
<protein>
    <recommendedName>
        <fullName evidence="2">Amidohydrolase-related domain-containing protein</fullName>
    </recommendedName>
</protein>
<organism evidence="3 4">
    <name type="scientific">Puia dinghuensis</name>
    <dbReference type="NCBI Taxonomy" id="1792502"/>
    <lineage>
        <taxon>Bacteria</taxon>
        <taxon>Pseudomonadati</taxon>
        <taxon>Bacteroidota</taxon>
        <taxon>Chitinophagia</taxon>
        <taxon>Chitinophagales</taxon>
        <taxon>Chitinophagaceae</taxon>
        <taxon>Puia</taxon>
    </lineage>
</organism>
<keyword evidence="4" id="KW-1185">Reference proteome</keyword>
<dbReference type="InterPro" id="IPR006680">
    <property type="entry name" value="Amidohydro-rel"/>
</dbReference>
<dbReference type="Pfam" id="PF04909">
    <property type="entry name" value="Amidohydro_2"/>
    <property type="match status" value="1"/>
</dbReference>
<dbReference type="GO" id="GO:0019748">
    <property type="term" value="P:secondary metabolic process"/>
    <property type="evidence" value="ECO:0007669"/>
    <property type="project" value="TreeGrafter"/>
</dbReference>
<dbReference type="GO" id="GO:0005737">
    <property type="term" value="C:cytoplasm"/>
    <property type="evidence" value="ECO:0007669"/>
    <property type="project" value="TreeGrafter"/>
</dbReference>
<comment type="caution">
    <text evidence="3">The sequence shown here is derived from an EMBL/GenBank/DDBJ whole genome shotgun (WGS) entry which is preliminary data.</text>
</comment>
<evidence type="ECO:0000259" key="2">
    <source>
        <dbReference type="Pfam" id="PF04909"/>
    </source>
</evidence>
<reference evidence="3" key="1">
    <citation type="journal article" date="2014" name="Int. J. Syst. Evol. Microbiol.">
        <title>Complete genome sequence of Corynebacterium casei LMG S-19264T (=DSM 44701T), isolated from a smear-ripened cheese.</title>
        <authorList>
            <consortium name="US DOE Joint Genome Institute (JGI-PGF)"/>
            <person name="Walter F."/>
            <person name="Albersmeier A."/>
            <person name="Kalinowski J."/>
            <person name="Ruckert C."/>
        </authorList>
    </citation>
    <scope>NUCLEOTIDE SEQUENCE</scope>
    <source>
        <strain evidence="3">CGMCC 1.15448</strain>
    </source>
</reference>
<dbReference type="CDD" id="cd01292">
    <property type="entry name" value="metallo-dependent_hydrolases"/>
    <property type="match status" value="1"/>
</dbReference>
<proteinExistence type="predicted"/>
<dbReference type="PANTHER" id="PTHR21240:SF28">
    <property type="entry name" value="ISO-OROTATE DECARBOXYLASE (EUROFUNG)"/>
    <property type="match status" value="1"/>
</dbReference>
<dbReference type="GO" id="GO:0016831">
    <property type="term" value="F:carboxy-lyase activity"/>
    <property type="evidence" value="ECO:0007669"/>
    <property type="project" value="InterPro"/>
</dbReference>
<dbReference type="RefSeq" id="WP_188927352.1">
    <property type="nucleotide sequence ID" value="NZ_BMJC01000001.1"/>
</dbReference>
<dbReference type="InterPro" id="IPR032465">
    <property type="entry name" value="ACMSD"/>
</dbReference>
<reference evidence="3" key="2">
    <citation type="submission" date="2020-09" db="EMBL/GenBank/DDBJ databases">
        <authorList>
            <person name="Sun Q."/>
            <person name="Zhou Y."/>
        </authorList>
    </citation>
    <scope>NUCLEOTIDE SEQUENCE</scope>
    <source>
        <strain evidence="3">CGMCC 1.15448</strain>
    </source>
</reference>
<evidence type="ECO:0000313" key="3">
    <source>
        <dbReference type="EMBL" id="GGA81086.1"/>
    </source>
</evidence>
<dbReference type="InterPro" id="IPR032466">
    <property type="entry name" value="Metal_Hydrolase"/>
</dbReference>
<dbReference type="Proteomes" id="UP000607559">
    <property type="component" value="Unassembled WGS sequence"/>
</dbReference>
<name>A0A8J2XPM1_9BACT</name>
<keyword evidence="1" id="KW-0456">Lyase</keyword>
<evidence type="ECO:0000256" key="1">
    <source>
        <dbReference type="ARBA" id="ARBA00023239"/>
    </source>
</evidence>
<feature type="domain" description="Amidohydrolase-related" evidence="2">
    <location>
        <begin position="83"/>
        <end position="286"/>
    </location>
</feature>
<accession>A0A8J2XPM1</accession>